<dbReference type="InterPro" id="IPR001810">
    <property type="entry name" value="F-box_dom"/>
</dbReference>
<feature type="region of interest" description="Disordered" evidence="4">
    <location>
        <begin position="75"/>
        <end position="94"/>
    </location>
</feature>
<organism evidence="7 8">
    <name type="scientific">Saccoglossus kowalevskii</name>
    <name type="common">Acorn worm</name>
    <dbReference type="NCBI Taxonomy" id="10224"/>
    <lineage>
        <taxon>Eukaryota</taxon>
        <taxon>Metazoa</taxon>
        <taxon>Hemichordata</taxon>
        <taxon>Enteropneusta</taxon>
        <taxon>Harrimaniidae</taxon>
        <taxon>Saccoglossus</taxon>
    </lineage>
</organism>
<evidence type="ECO:0000256" key="1">
    <source>
        <dbReference type="ARBA" id="ARBA00022553"/>
    </source>
</evidence>
<dbReference type="RefSeq" id="XP_002734006.1">
    <property type="nucleotide sequence ID" value="XM_002733960.1"/>
</dbReference>
<evidence type="ECO:0000256" key="2">
    <source>
        <dbReference type="ARBA" id="ARBA00023054"/>
    </source>
</evidence>
<evidence type="ECO:0000313" key="7">
    <source>
        <dbReference type="Proteomes" id="UP000694865"/>
    </source>
</evidence>
<name>A0ABM0GNR3_SACKO</name>
<keyword evidence="2 3" id="KW-0175">Coiled coil</keyword>
<evidence type="ECO:0000256" key="4">
    <source>
        <dbReference type="SAM" id="MobiDB-lite"/>
    </source>
</evidence>
<evidence type="ECO:0000259" key="6">
    <source>
        <dbReference type="Pfam" id="PF23165"/>
    </source>
</evidence>
<feature type="compositionally biased region" description="Basic and acidic residues" evidence="4">
    <location>
        <begin position="125"/>
        <end position="136"/>
    </location>
</feature>
<feature type="domain" description="FBX41/ZN365 C2H2-type zinc finger" evidence="6">
    <location>
        <begin position="10"/>
        <end position="39"/>
    </location>
</feature>
<dbReference type="InterPro" id="IPR057038">
    <property type="entry name" value="FBX41/ZN365_Znf-C2H2"/>
</dbReference>
<accession>A0ABM0GNR3</accession>
<dbReference type="Gene3D" id="3.80.10.10">
    <property type="entry name" value="Ribonuclease Inhibitor"/>
    <property type="match status" value="1"/>
</dbReference>
<feature type="region of interest" description="Disordered" evidence="4">
    <location>
        <begin position="106"/>
        <end position="136"/>
    </location>
</feature>
<dbReference type="PANTHER" id="PTHR15739">
    <property type="entry name" value="ZINC FINGER PROTEIN"/>
    <property type="match status" value="1"/>
</dbReference>
<feature type="coiled-coil region" evidence="3">
    <location>
        <begin position="142"/>
        <end position="257"/>
    </location>
</feature>
<dbReference type="Pfam" id="PF23165">
    <property type="entry name" value="zf-C2H2_FBX41"/>
    <property type="match status" value="1"/>
</dbReference>
<dbReference type="SUPFAM" id="SSF81383">
    <property type="entry name" value="F-box domain"/>
    <property type="match status" value="1"/>
</dbReference>
<sequence>MDDMSVLLELPYRCPRCGETRRFPSLSALKSHLEFEHTYPAPDIFSPNSSFGMPRTHKSAFRPWEKFSAEAKELERQLAHAKESERRHKRDRDLYSPAHTIDDFRRSSLDDSLRPSSRRSLHERRRSEELYDSYPKNDRHAENKYLDEIERLRSELKSKDKALDTAHEELQKLTLEKRKLQNDVLILNRQIDDSVQHLANTKQRLDEKEKELKERERANEFMNSFLKATAEKEASAKEQLKSYIESLADRAEKAESEVMTFKSPLSTLNRTSNLSRASSVNRNLPDLQRTSPVSILKSNSTANRPQSAPNPETHIPYRPITAQSLPATSLPNRRHTVGITPQQFQSMRPQLQFAPNTNAVQTAPQYATTTTNRRHTVGITPQHVHGIFQQPSYPITAVHSTPDLHSISAPTNHQQMLQLLHHPTSSSRTSKHNRKNIHYADSGISSNGSSHNSWDIAGMPRRGYFLSQKSEMQPSHANQNGYTPGKVQALESVDPYAHSVSPVQNGMSPPPNLYMNGFMDPDVEDDIGLDMMEEAYNEISRKKAQLNAKQKLMKNERDRLQRLNGYQDDKDDIVTSDTITMTTDEDSDMDDAASQGELPQDLVKQKEQAFNSDRRKRYRSALFCIFSYLETKTLLKVGLVSRDWLQVSRHPALWKKVKLSNHRISSKFLQTISKWCTETVYLSLEGLRGRKMRANETTQDYLNSTRGCLESGLEYLIKASEHMLITLRIADCSNILTDRALWLCSCHCKTLQNIMYISEFDPVGHEVIWALGAGCRNVVSLQIPPMHPCQKPHKFNNRCMQMVGRCWPLLRALSIGGIDVDEKGLVSITKNCARLQLLEMDHMLEITEEIAISMCRNGLRAIERLIFTATPVTPKALLQFNSSCPQLIALTINIGISDYFADTKKPSNIETYNTIIGKLQSSGLYYTKHNPWFSSSKFWDLV</sequence>
<proteinExistence type="predicted"/>
<feature type="coiled-coil region" evidence="3">
    <location>
        <begin position="529"/>
        <end position="563"/>
    </location>
</feature>
<evidence type="ECO:0000259" key="5">
    <source>
        <dbReference type="Pfam" id="PF12937"/>
    </source>
</evidence>
<evidence type="ECO:0000313" key="8">
    <source>
        <dbReference type="RefSeq" id="XP_002734006.1"/>
    </source>
</evidence>
<gene>
    <name evidence="8" type="primary">LOC100369563</name>
</gene>
<keyword evidence="7" id="KW-1185">Reference proteome</keyword>
<dbReference type="Proteomes" id="UP000694865">
    <property type="component" value="Unplaced"/>
</dbReference>
<dbReference type="PANTHER" id="PTHR15739:SF5">
    <property type="entry name" value="LD23158P"/>
    <property type="match status" value="1"/>
</dbReference>
<keyword evidence="1" id="KW-0597">Phosphoprotein</keyword>
<dbReference type="InterPro" id="IPR052283">
    <property type="entry name" value="GenomicStab_NeuMorph_Reg"/>
</dbReference>
<protein>
    <submittedName>
        <fullName evidence="8">F-box only protein 41-like</fullName>
    </submittedName>
</protein>
<dbReference type="CDD" id="cd22109">
    <property type="entry name" value="F-box_FBXO41"/>
    <property type="match status" value="1"/>
</dbReference>
<dbReference type="GeneID" id="100369563"/>
<reference evidence="8" key="1">
    <citation type="submission" date="2025-08" db="UniProtKB">
        <authorList>
            <consortium name="RefSeq"/>
        </authorList>
    </citation>
    <scope>IDENTIFICATION</scope>
    <source>
        <tissue evidence="8">Testes</tissue>
    </source>
</reference>
<feature type="region of interest" description="Disordered" evidence="4">
    <location>
        <begin position="272"/>
        <end position="317"/>
    </location>
</feature>
<dbReference type="Pfam" id="PF12937">
    <property type="entry name" value="F-box-like"/>
    <property type="match status" value="1"/>
</dbReference>
<feature type="compositionally biased region" description="Polar residues" evidence="4">
    <location>
        <begin position="272"/>
        <end position="310"/>
    </location>
</feature>
<dbReference type="InterPro" id="IPR032675">
    <property type="entry name" value="LRR_dom_sf"/>
</dbReference>
<dbReference type="InterPro" id="IPR036047">
    <property type="entry name" value="F-box-like_dom_sf"/>
</dbReference>
<feature type="domain" description="F-box" evidence="5">
    <location>
        <begin position="622"/>
        <end position="659"/>
    </location>
</feature>
<evidence type="ECO:0000256" key="3">
    <source>
        <dbReference type="SAM" id="Coils"/>
    </source>
</evidence>
<dbReference type="SUPFAM" id="SSF52047">
    <property type="entry name" value="RNI-like"/>
    <property type="match status" value="1"/>
</dbReference>